<evidence type="ECO:0000256" key="4">
    <source>
        <dbReference type="PROSITE-ProRule" id="PRU00433"/>
    </source>
</evidence>
<dbReference type="InterPro" id="IPR046867">
    <property type="entry name" value="AldOxase/xan_DH_MoCoBD2"/>
</dbReference>
<dbReference type="PROSITE" id="PS51007">
    <property type="entry name" value="CYTC"/>
    <property type="match status" value="3"/>
</dbReference>
<proteinExistence type="predicted"/>
<protein>
    <submittedName>
        <fullName evidence="6">Putative CO/xanthin dehydrogenase large subunit-like protein</fullName>
        <ecNumber evidence="6">1.1.-.-</ecNumber>
    </submittedName>
</protein>
<dbReference type="SUPFAM" id="SSF54665">
    <property type="entry name" value="CO dehydrogenase molybdoprotein N-domain-like"/>
    <property type="match status" value="1"/>
</dbReference>
<dbReference type="Proteomes" id="UP000031656">
    <property type="component" value="Chromosome"/>
</dbReference>
<dbReference type="SUPFAM" id="SSF56003">
    <property type="entry name" value="Molybdenum cofactor-binding domain"/>
    <property type="match status" value="2"/>
</dbReference>
<dbReference type="InterPro" id="IPR036856">
    <property type="entry name" value="Ald_Oxase/Xan_DH_a/b_sf"/>
</dbReference>
<dbReference type="GO" id="GO:0016491">
    <property type="term" value="F:oxidoreductase activity"/>
    <property type="evidence" value="ECO:0007669"/>
    <property type="project" value="UniProtKB-KW"/>
</dbReference>
<evidence type="ECO:0000313" key="7">
    <source>
        <dbReference type="Proteomes" id="UP000031656"/>
    </source>
</evidence>
<evidence type="ECO:0000256" key="3">
    <source>
        <dbReference type="ARBA" id="ARBA00023004"/>
    </source>
</evidence>
<feature type="domain" description="Cytochrome c" evidence="5">
    <location>
        <begin position="1088"/>
        <end position="1175"/>
    </location>
</feature>
<dbReference type="InterPro" id="IPR052516">
    <property type="entry name" value="N-heterocyclic_Hydroxylase"/>
</dbReference>
<dbReference type="InterPro" id="IPR008274">
    <property type="entry name" value="AldOxase/xan_DH_MoCoBD1"/>
</dbReference>
<feature type="domain" description="Cytochrome c" evidence="5">
    <location>
        <begin position="955"/>
        <end position="1063"/>
    </location>
</feature>
<keyword evidence="1 4" id="KW-0349">Heme</keyword>
<accession>A0A067Z4Z5</accession>
<dbReference type="EMBL" id="CP004373">
    <property type="protein sequence ID" value="AHK71309.1"/>
    <property type="molecule type" value="Genomic_DNA"/>
</dbReference>
<dbReference type="InterPro" id="IPR000674">
    <property type="entry name" value="Ald_Oxase/Xan_DH_a/b"/>
</dbReference>
<dbReference type="EC" id="1.1.-.-" evidence="6"/>
<evidence type="ECO:0000256" key="2">
    <source>
        <dbReference type="ARBA" id="ARBA00022723"/>
    </source>
</evidence>
<dbReference type="InterPro" id="IPR036909">
    <property type="entry name" value="Cyt_c-like_dom_sf"/>
</dbReference>
<reference evidence="6 7" key="1">
    <citation type="journal article" date="2015" name="Appl. Microbiol. Biotechnol.">
        <title>The consequence of an additional NADH dehydrogenase paralog on the growth of Gluconobacter oxydans DSM3504.</title>
        <authorList>
            <person name="Kostner D."/>
            <person name="Luchterhand B."/>
            <person name="Junker A."/>
            <person name="Volland S."/>
            <person name="Daniel R."/>
            <person name="Buchs J."/>
            <person name="Liebl W."/>
            <person name="Ehrenreich A."/>
        </authorList>
    </citation>
    <scope>NUCLEOTIDE SEQUENCE [LARGE SCALE GENOMIC DNA]</scope>
    <source>
        <strain evidence="6">DSM 3504</strain>
    </source>
</reference>
<keyword evidence="2 4" id="KW-0479">Metal-binding</keyword>
<dbReference type="InterPro" id="IPR009056">
    <property type="entry name" value="Cyt_c-like_dom"/>
</dbReference>
<dbReference type="Gene3D" id="3.30.365.10">
    <property type="entry name" value="Aldehyde oxidase/xanthine dehydrogenase, molybdopterin binding domain"/>
    <property type="match status" value="4"/>
</dbReference>
<dbReference type="RefSeq" id="WP_226986540.1">
    <property type="nucleotide sequence ID" value="NZ_CP004373.1"/>
</dbReference>
<dbReference type="GO" id="GO:0009055">
    <property type="term" value="F:electron transfer activity"/>
    <property type="evidence" value="ECO:0007669"/>
    <property type="project" value="InterPro"/>
</dbReference>
<dbReference type="PANTHER" id="PTHR47495">
    <property type="entry name" value="ALDEHYDE DEHYDROGENASE"/>
    <property type="match status" value="1"/>
</dbReference>
<dbReference type="Pfam" id="PF13442">
    <property type="entry name" value="Cytochrome_CBB3"/>
    <property type="match status" value="1"/>
</dbReference>
<dbReference type="GeneID" id="56905646"/>
<dbReference type="SMART" id="SM01008">
    <property type="entry name" value="Ald_Xan_dh_C"/>
    <property type="match status" value="1"/>
</dbReference>
<gene>
    <name evidence="6" type="ORF">GLS_c14210</name>
</gene>
<dbReference type="KEGG" id="goy:GLS_c14210"/>
<dbReference type="HOGENOM" id="CLU_007015_1_0_5"/>
<dbReference type="Gene3D" id="3.90.1170.50">
    <property type="entry name" value="Aldehyde oxidase/xanthine dehydrogenase, a/b hammerhead"/>
    <property type="match status" value="1"/>
</dbReference>
<evidence type="ECO:0000256" key="1">
    <source>
        <dbReference type="ARBA" id="ARBA00022617"/>
    </source>
</evidence>
<dbReference type="Pfam" id="PF02738">
    <property type="entry name" value="MoCoBD_1"/>
    <property type="match status" value="1"/>
</dbReference>
<keyword evidence="6" id="KW-0560">Oxidoreductase</keyword>
<dbReference type="Gene3D" id="1.10.760.10">
    <property type="entry name" value="Cytochrome c-like domain"/>
    <property type="match status" value="3"/>
</dbReference>
<sequence>MMAQASLPTGSLSIFRPAQPPKGLAARGGFIPKDEIFLRITADDQVVAFCGHVDLGTGIATSLAQIVAEELDARPARVRMVLGHTEDTPDQGATIASETIQVTAIPLRRAAAQARRLLLERAAKLTGRAIGTMTLRDGELVCEPPLPNRVYRIGDLVEGVELRVLLDDAAAVKSTSEYRLVGRNMPRVDIPDKVTGRAVYVHDVRVDGMLHGRVVRPPYEGYDHGPYVGRALLSVDRESVAHLPGVVDVVVVGDFVGVVAEREEQAAAAAQALRVEWAPVALPDLTDPAEAVRDNPSTPRVVLDRGTLEDGLAGAQTVLEREYFWPYQMHGSIGPSCSVADWQDGKLKVWSGTQNPHMLRADLALLMGLSTADIQVIRHEAAGCYGRNCADDVGGDAALLSRAVGRPVRVQLSREQEHVWEPKGAAQLVRIRGGIDASGQPVAYDLDTSYPSNVSPLLALVLTGVVPADVPAVAQMGDRTSVPPYDYPNARVTVQDMPPIARASWFRGVSALPNSFAHDSYIDELAAEAGADPLEYRLEHLPDQRACELLKATADRAGWTYRAGPVEVDPQARVLKGRGLAYAQYVHGTFPGTAAAWSAWVADVEVDRQSGVVSVTRAVVGQDAGMMVNPAGVRHQLQGNVIQSTSRILREEVQFDDKGVESRDWGGYPILTFPELPAIEPVLMERQDQPPLGAGESASVPSAAAIANALYAATGVRFRDVPFTPEKVKARLDEALGPLTAEAVRPLAALGVAGSEMRPAMARTTLGAKLRRGAFAAAFATVGGLMATLMPWRPAIAPVSPPEAGLFSDAAIARGEKVAAAGDCAVCHTAPGGVTNAGAFPLETPFGIIYSTNLTPDVDTGLGAWSYEAFERAMRHGISRDGRHLYPAFPYTAFAKTSDADLRDLYAYLMSQKPVRNAVPKTALKFPYNMRFSMAGWNMLFHDPAPFTPDPAQSEQWNRGAYLAEGLGHCSACHTPRNALGAERWKSAYLTGGEAEGWSAPALSTLSQSPLPWSEDDLYAYLRTGFSPAHGPAGGPMAPVVHSMASLPDADVRAIAHYIASFDRRNAVEGVAARRDAVLEQARGLQALDRGEGSRIYNGSCASCHEGEGVHLFGARPQLALNSNIQADSPDNLVHVILKGVSEPAYGQATTMPAFGDILSDRQIAELVAYLRRTMAPGRPEWTDLEAHVARIRAQIRLQGGH</sequence>
<dbReference type="AlphaFoldDB" id="A0A067Z4Z5"/>
<dbReference type="PANTHER" id="PTHR47495:SF1">
    <property type="entry name" value="BLL3820 PROTEIN"/>
    <property type="match status" value="1"/>
</dbReference>
<organism evidence="6 7">
    <name type="scientific">Gluconobacter oxydans DSM 3504</name>
    <dbReference type="NCBI Taxonomy" id="1288313"/>
    <lineage>
        <taxon>Bacteria</taxon>
        <taxon>Pseudomonadati</taxon>
        <taxon>Pseudomonadota</taxon>
        <taxon>Alphaproteobacteria</taxon>
        <taxon>Acetobacterales</taxon>
        <taxon>Acetobacteraceae</taxon>
        <taxon>Gluconobacter</taxon>
    </lineage>
</organism>
<dbReference type="GO" id="GO:0020037">
    <property type="term" value="F:heme binding"/>
    <property type="evidence" value="ECO:0007669"/>
    <property type="project" value="InterPro"/>
</dbReference>
<name>A0A067Z4Z5_GLUOY</name>
<dbReference type="Pfam" id="PF20256">
    <property type="entry name" value="MoCoBD_2"/>
    <property type="match status" value="2"/>
</dbReference>
<keyword evidence="3 4" id="KW-0408">Iron</keyword>
<evidence type="ECO:0000313" key="6">
    <source>
        <dbReference type="EMBL" id="AHK71309.1"/>
    </source>
</evidence>
<feature type="domain" description="Cytochrome c" evidence="5">
    <location>
        <begin position="810"/>
        <end position="913"/>
    </location>
</feature>
<dbReference type="GO" id="GO:0046872">
    <property type="term" value="F:metal ion binding"/>
    <property type="evidence" value="ECO:0007669"/>
    <property type="project" value="UniProtKB-KW"/>
</dbReference>
<dbReference type="Pfam" id="PF00034">
    <property type="entry name" value="Cytochrom_C"/>
    <property type="match status" value="2"/>
</dbReference>
<evidence type="ECO:0000259" key="5">
    <source>
        <dbReference type="PROSITE" id="PS51007"/>
    </source>
</evidence>
<dbReference type="InterPro" id="IPR037165">
    <property type="entry name" value="AldOxase/xan_DH_Mopterin-bd_sf"/>
</dbReference>
<dbReference type="SUPFAM" id="SSF46626">
    <property type="entry name" value="Cytochrome c"/>
    <property type="match status" value="3"/>
</dbReference>